<reference evidence="1" key="1">
    <citation type="submission" date="2020-07" db="EMBL/GenBank/DDBJ databases">
        <title>Huge and variable diversity of episymbiotic CPR bacteria and DPANN archaea in groundwater ecosystems.</title>
        <authorList>
            <person name="He C.Y."/>
            <person name="Keren R."/>
            <person name="Whittaker M."/>
            <person name="Farag I.F."/>
            <person name="Doudna J."/>
            <person name="Cate J.H.D."/>
            <person name="Banfield J.F."/>
        </authorList>
    </citation>
    <scope>NUCLEOTIDE SEQUENCE</scope>
    <source>
        <strain evidence="1">NC_groundwater_1664_Pr3_B-0.1um_52_9</strain>
    </source>
</reference>
<dbReference type="AlphaFoldDB" id="A0A9D6V3J7"/>
<sequence length="103" mass="12228">MEQDYYFRGQVIEIFGFDEDFLSELEAEELVCSAELEAIPERVFLPDQFDRLRIICNLINELEVNMAGVEVILQMRENMIRMQRQFDEILGTLVRELKGRLPR</sequence>
<gene>
    <name evidence="1" type="ORF">HY912_11450</name>
</gene>
<evidence type="ECO:0000313" key="2">
    <source>
        <dbReference type="Proteomes" id="UP000807825"/>
    </source>
</evidence>
<comment type="caution">
    <text evidence="1">The sequence shown here is derived from an EMBL/GenBank/DDBJ whole genome shotgun (WGS) entry which is preliminary data.</text>
</comment>
<organism evidence="1 2">
    <name type="scientific">Desulfomonile tiedjei</name>
    <dbReference type="NCBI Taxonomy" id="2358"/>
    <lineage>
        <taxon>Bacteria</taxon>
        <taxon>Pseudomonadati</taxon>
        <taxon>Thermodesulfobacteriota</taxon>
        <taxon>Desulfomonilia</taxon>
        <taxon>Desulfomonilales</taxon>
        <taxon>Desulfomonilaceae</taxon>
        <taxon>Desulfomonile</taxon>
    </lineage>
</organism>
<proteinExistence type="predicted"/>
<dbReference type="Gene3D" id="1.10.1660.10">
    <property type="match status" value="1"/>
</dbReference>
<protein>
    <recommendedName>
        <fullName evidence="3">MerR HTH family regulatory protein</fullName>
    </recommendedName>
</protein>
<name>A0A9D6V3J7_9BACT</name>
<evidence type="ECO:0000313" key="1">
    <source>
        <dbReference type="EMBL" id="MBI5250098.1"/>
    </source>
</evidence>
<dbReference type="Proteomes" id="UP000807825">
    <property type="component" value="Unassembled WGS sequence"/>
</dbReference>
<dbReference type="Pfam" id="PF13591">
    <property type="entry name" value="MerR_2"/>
    <property type="match status" value="1"/>
</dbReference>
<accession>A0A9D6V3J7</accession>
<evidence type="ECO:0008006" key="3">
    <source>
        <dbReference type="Google" id="ProtNLM"/>
    </source>
</evidence>
<dbReference type="EMBL" id="JACRDE010000305">
    <property type="protein sequence ID" value="MBI5250098.1"/>
    <property type="molecule type" value="Genomic_DNA"/>
</dbReference>